<reference evidence="2 3" key="1">
    <citation type="submission" date="2024-10" db="EMBL/GenBank/DDBJ databases">
        <title>The Natural Products Discovery Center: Release of the First 8490 Sequenced Strains for Exploring Actinobacteria Biosynthetic Diversity.</title>
        <authorList>
            <person name="Kalkreuter E."/>
            <person name="Kautsar S.A."/>
            <person name="Yang D."/>
            <person name="Bader C.D."/>
            <person name="Teijaro C.N."/>
            <person name="Fluegel L."/>
            <person name="Davis C.M."/>
            <person name="Simpson J.R."/>
            <person name="Lauterbach L."/>
            <person name="Steele A.D."/>
            <person name="Gui C."/>
            <person name="Meng S."/>
            <person name="Li G."/>
            <person name="Viehrig K."/>
            <person name="Ye F."/>
            <person name="Su P."/>
            <person name="Kiefer A.F."/>
            <person name="Nichols A."/>
            <person name="Cepeda A.J."/>
            <person name="Yan W."/>
            <person name="Fan B."/>
            <person name="Jiang Y."/>
            <person name="Adhikari A."/>
            <person name="Zheng C.-J."/>
            <person name="Schuster L."/>
            <person name="Cowan T.M."/>
            <person name="Smanski M.J."/>
            <person name="Chevrette M.G."/>
            <person name="De Carvalho L.P.S."/>
            <person name="Shen B."/>
        </authorList>
    </citation>
    <scope>NUCLEOTIDE SEQUENCE [LARGE SCALE GENOMIC DNA]</scope>
    <source>
        <strain evidence="2 3">NPDC049503</strain>
    </source>
</reference>
<dbReference type="RefSeq" id="WP_245899517.1">
    <property type="nucleotide sequence ID" value="NZ_JBITMB010000012.1"/>
</dbReference>
<feature type="domain" description="DUF1707" evidence="1">
    <location>
        <begin position="7"/>
        <end position="59"/>
    </location>
</feature>
<evidence type="ECO:0000313" key="3">
    <source>
        <dbReference type="Proteomes" id="UP001612928"/>
    </source>
</evidence>
<evidence type="ECO:0000259" key="1">
    <source>
        <dbReference type="Pfam" id="PF08044"/>
    </source>
</evidence>
<dbReference type="PANTHER" id="PTHR40763">
    <property type="entry name" value="MEMBRANE PROTEIN-RELATED"/>
    <property type="match status" value="1"/>
</dbReference>
<dbReference type="Proteomes" id="UP001612928">
    <property type="component" value="Unassembled WGS sequence"/>
</dbReference>
<accession>A0ABW8AGM5</accession>
<dbReference type="Pfam" id="PF08044">
    <property type="entry name" value="DUF1707"/>
    <property type="match status" value="1"/>
</dbReference>
<keyword evidence="3" id="KW-1185">Reference proteome</keyword>
<name>A0ABW8AGM5_9ACTN</name>
<evidence type="ECO:0000313" key="2">
    <source>
        <dbReference type="EMBL" id="MFI7445181.1"/>
    </source>
</evidence>
<dbReference type="InterPro" id="IPR012551">
    <property type="entry name" value="DUF1707_SHOCT-like"/>
</dbReference>
<dbReference type="PANTHER" id="PTHR40763:SF4">
    <property type="entry name" value="DUF1707 DOMAIN-CONTAINING PROTEIN"/>
    <property type="match status" value="1"/>
</dbReference>
<sequence length="185" mass="19908">MTDDTDLRASDADRDRVAAVLGEALASGRLTSVEHADRLDAAYTARTVGELVPLTRDLPDVSVSHAPAAVEQQTIDSTFSKVIRKGRWVASRHTRLSARFGALIVDLSQAVLPGREITIEADARFAKLVVRVPDDARVIDEGGSMFGKRDVAGGSDGDGPLIRIVGRSMFAKVIVSRGVSDWNLR</sequence>
<gene>
    <name evidence="2" type="ORF">ACIBP5_34870</name>
</gene>
<dbReference type="EMBL" id="JBITMB010000012">
    <property type="protein sequence ID" value="MFI7445181.1"/>
    <property type="molecule type" value="Genomic_DNA"/>
</dbReference>
<comment type="caution">
    <text evidence="2">The sequence shown here is derived from an EMBL/GenBank/DDBJ whole genome shotgun (WGS) entry which is preliminary data.</text>
</comment>
<protein>
    <submittedName>
        <fullName evidence="2">DUF1707 domain-containing protein</fullName>
    </submittedName>
</protein>
<proteinExistence type="predicted"/>
<organism evidence="2 3">
    <name type="scientific">Nonomuraea indica</name>
    <dbReference type="NCBI Taxonomy" id="1581193"/>
    <lineage>
        <taxon>Bacteria</taxon>
        <taxon>Bacillati</taxon>
        <taxon>Actinomycetota</taxon>
        <taxon>Actinomycetes</taxon>
        <taxon>Streptosporangiales</taxon>
        <taxon>Streptosporangiaceae</taxon>
        <taxon>Nonomuraea</taxon>
    </lineage>
</organism>